<dbReference type="InterPro" id="IPR050505">
    <property type="entry name" value="WDR55/POC1"/>
</dbReference>
<dbReference type="SMART" id="SM00320">
    <property type="entry name" value="WD40"/>
    <property type="match status" value="3"/>
</dbReference>
<dbReference type="InterPro" id="IPR015943">
    <property type="entry name" value="WD40/YVTN_repeat-like_dom_sf"/>
</dbReference>
<dbReference type="Proteomes" id="UP000676194">
    <property type="component" value="Chromosome"/>
</dbReference>
<accession>A0A8E6B606</accession>
<protein>
    <submittedName>
        <fullName evidence="4">Uncharacterized protein</fullName>
    </submittedName>
</protein>
<evidence type="ECO:0000256" key="2">
    <source>
        <dbReference type="ARBA" id="ARBA00022737"/>
    </source>
</evidence>
<keyword evidence="2" id="KW-0677">Repeat</keyword>
<dbReference type="PANTHER" id="PTHR44019:SF8">
    <property type="entry name" value="POC1 CENTRIOLAR PROTEIN HOMOLOG"/>
    <property type="match status" value="1"/>
</dbReference>
<dbReference type="EMBL" id="CP074694">
    <property type="protein sequence ID" value="QVL32386.1"/>
    <property type="molecule type" value="Genomic_DNA"/>
</dbReference>
<keyword evidence="5" id="KW-1185">Reference proteome</keyword>
<evidence type="ECO:0000256" key="1">
    <source>
        <dbReference type="ARBA" id="ARBA00022574"/>
    </source>
</evidence>
<dbReference type="KEGG" id="tsph:KIH39_00250"/>
<dbReference type="RefSeq" id="WP_213497279.1">
    <property type="nucleotide sequence ID" value="NZ_CP074694.1"/>
</dbReference>
<dbReference type="SUPFAM" id="SSF50978">
    <property type="entry name" value="WD40 repeat-like"/>
    <property type="match status" value="1"/>
</dbReference>
<evidence type="ECO:0000256" key="3">
    <source>
        <dbReference type="PROSITE-ProRule" id="PRU00221"/>
    </source>
</evidence>
<dbReference type="PROSITE" id="PS50082">
    <property type="entry name" value="WD_REPEATS_2"/>
    <property type="match status" value="2"/>
</dbReference>
<dbReference type="InterPro" id="IPR001680">
    <property type="entry name" value="WD40_rpt"/>
</dbReference>
<evidence type="ECO:0000313" key="4">
    <source>
        <dbReference type="EMBL" id="QVL32386.1"/>
    </source>
</evidence>
<organism evidence="4 5">
    <name type="scientific">Telmatocola sphagniphila</name>
    <dbReference type="NCBI Taxonomy" id="1123043"/>
    <lineage>
        <taxon>Bacteria</taxon>
        <taxon>Pseudomonadati</taxon>
        <taxon>Planctomycetota</taxon>
        <taxon>Planctomycetia</taxon>
        <taxon>Gemmatales</taxon>
        <taxon>Gemmataceae</taxon>
    </lineage>
</organism>
<name>A0A8E6B606_9BACT</name>
<reference evidence="4" key="1">
    <citation type="submission" date="2021-05" db="EMBL/GenBank/DDBJ databases">
        <title>Complete genome sequence of the cellulolytic planctomycete Telmatocola sphagniphila SP2T and characterization of the first cellulase from planctomycetes.</title>
        <authorList>
            <person name="Rakitin A.L."/>
            <person name="Beletsky A.V."/>
            <person name="Naumoff D.G."/>
            <person name="Kulichevskaya I.S."/>
            <person name="Mardanov A.V."/>
            <person name="Ravin N.V."/>
            <person name="Dedysh S.N."/>
        </authorList>
    </citation>
    <scope>NUCLEOTIDE SEQUENCE</scope>
    <source>
        <strain evidence="4">SP2T</strain>
    </source>
</reference>
<dbReference type="Pfam" id="PF00400">
    <property type="entry name" value="WD40"/>
    <property type="match status" value="2"/>
</dbReference>
<feature type="repeat" description="WD" evidence="3">
    <location>
        <begin position="133"/>
        <end position="174"/>
    </location>
</feature>
<dbReference type="PROSITE" id="PS50294">
    <property type="entry name" value="WD_REPEATS_REGION"/>
    <property type="match status" value="1"/>
</dbReference>
<evidence type="ECO:0000313" key="5">
    <source>
        <dbReference type="Proteomes" id="UP000676194"/>
    </source>
</evidence>
<keyword evidence="1 3" id="KW-0853">WD repeat</keyword>
<gene>
    <name evidence="4" type="ORF">KIH39_00250</name>
</gene>
<dbReference type="PANTHER" id="PTHR44019">
    <property type="entry name" value="WD REPEAT-CONTAINING PROTEIN 55"/>
    <property type="match status" value="1"/>
</dbReference>
<dbReference type="InterPro" id="IPR036322">
    <property type="entry name" value="WD40_repeat_dom_sf"/>
</dbReference>
<dbReference type="Gene3D" id="2.130.10.10">
    <property type="entry name" value="YVTN repeat-like/Quinoprotein amine dehydrogenase"/>
    <property type="match status" value="1"/>
</dbReference>
<feature type="repeat" description="WD" evidence="3">
    <location>
        <begin position="175"/>
        <end position="216"/>
    </location>
</feature>
<proteinExistence type="predicted"/>
<sequence>MTKILQLFALAYRHIKVQIAKKYVIAFLVISWSCQNTYAQYLPKSTFETSEELFFSGAQTWDKYVVSYGGNDSCGCVQIHDSTTLKIVSITKKLPAMVRSIAINANPFMIAVGQLDGSLYILGKDLSIIKKLTKAHVGAIRSVCFEHKGKSLLSAGEDKIIKKWPIDLSKELGQLKDHKQAINSVICIPNENIILSADEGGEIKVWNAEDMKLILKPA</sequence>
<dbReference type="AlphaFoldDB" id="A0A8E6B606"/>